<accession>A0AA38IJE7</accession>
<dbReference type="Proteomes" id="UP001168821">
    <property type="component" value="Unassembled WGS sequence"/>
</dbReference>
<evidence type="ECO:0000256" key="1">
    <source>
        <dbReference type="SAM" id="MobiDB-lite"/>
    </source>
</evidence>
<evidence type="ECO:0000313" key="2">
    <source>
        <dbReference type="EMBL" id="KAJ3657902.1"/>
    </source>
</evidence>
<proteinExistence type="predicted"/>
<dbReference type="EMBL" id="JALNTZ010000003">
    <property type="protein sequence ID" value="KAJ3657902.1"/>
    <property type="molecule type" value="Genomic_DNA"/>
</dbReference>
<gene>
    <name evidence="2" type="ORF">Zmor_009678</name>
</gene>
<dbReference type="AlphaFoldDB" id="A0AA38IJE7"/>
<comment type="caution">
    <text evidence="2">The sequence shown here is derived from an EMBL/GenBank/DDBJ whole genome shotgun (WGS) entry which is preliminary data.</text>
</comment>
<evidence type="ECO:0000313" key="3">
    <source>
        <dbReference type="Proteomes" id="UP001168821"/>
    </source>
</evidence>
<sequence>MGVIMVIGPRVRSFRLKPPRKYRLRFQGNQRNHHGADEKSPTYLHPNCDGRPNLVPHPTATAPISRRTLINKISRMMLQNSSLRHATRRRLTEKLNCDAPTRNTIRNNRRRCHSQE</sequence>
<organism evidence="2 3">
    <name type="scientific">Zophobas morio</name>
    <dbReference type="NCBI Taxonomy" id="2755281"/>
    <lineage>
        <taxon>Eukaryota</taxon>
        <taxon>Metazoa</taxon>
        <taxon>Ecdysozoa</taxon>
        <taxon>Arthropoda</taxon>
        <taxon>Hexapoda</taxon>
        <taxon>Insecta</taxon>
        <taxon>Pterygota</taxon>
        <taxon>Neoptera</taxon>
        <taxon>Endopterygota</taxon>
        <taxon>Coleoptera</taxon>
        <taxon>Polyphaga</taxon>
        <taxon>Cucujiformia</taxon>
        <taxon>Tenebrionidae</taxon>
        <taxon>Zophobas</taxon>
    </lineage>
</organism>
<keyword evidence="3" id="KW-1185">Reference proteome</keyword>
<protein>
    <submittedName>
        <fullName evidence="2">Uncharacterized protein</fullName>
    </submittedName>
</protein>
<feature type="region of interest" description="Disordered" evidence="1">
    <location>
        <begin position="26"/>
        <end position="60"/>
    </location>
</feature>
<reference evidence="2" key="1">
    <citation type="journal article" date="2023" name="G3 (Bethesda)">
        <title>Whole genome assemblies of Zophobas morio and Tenebrio molitor.</title>
        <authorList>
            <person name="Kaur S."/>
            <person name="Stinson S.A."/>
            <person name="diCenzo G.C."/>
        </authorList>
    </citation>
    <scope>NUCLEOTIDE SEQUENCE</scope>
    <source>
        <strain evidence="2">QUZm001</strain>
    </source>
</reference>
<name>A0AA38IJE7_9CUCU</name>